<feature type="active site" evidence="11">
    <location>
        <position position="281"/>
    </location>
</feature>
<keyword evidence="7 11" id="KW-0067">ATP-binding</keyword>
<evidence type="ECO:0000259" key="13">
    <source>
        <dbReference type="Pfam" id="PF01467"/>
    </source>
</evidence>
<comment type="function">
    <text evidence="1 11">Catalyzes the phosphorylation of D-glycero-D-manno-heptose 7-phosphate at the C-1 position to selectively form D-glycero-beta-D-manno-heptose-1,7-bisphosphate.</text>
</comment>
<reference evidence="17" key="3">
    <citation type="submission" date="2017-10" db="EMBL/GenBank/DDBJ databases">
        <authorList>
            <person name="Frank J."/>
        </authorList>
    </citation>
    <scope>NUCLEOTIDE SEQUENCE [LARGE SCALE GENOMIC DNA]</scope>
</reference>
<dbReference type="PANTHER" id="PTHR46969:SF1">
    <property type="entry name" value="BIFUNCTIONAL PROTEIN HLDE"/>
    <property type="match status" value="1"/>
</dbReference>
<comment type="pathway">
    <text evidence="11">Nucleotide-sugar biosynthesis; ADP-L-glycero-beta-D-manno-heptose biosynthesis; ADP-L-glycero-beta-D-manno-heptose from D-glycero-beta-D-manno-heptose 7-phosphate: step 3/4.</text>
</comment>
<evidence type="ECO:0000256" key="7">
    <source>
        <dbReference type="ARBA" id="ARBA00022840"/>
    </source>
</evidence>
<feature type="domain" description="Carbohydrate kinase PfkB" evidence="12">
    <location>
        <begin position="15"/>
        <end position="318"/>
    </location>
</feature>
<evidence type="ECO:0000313" key="16">
    <source>
        <dbReference type="EMBL" id="SOH03335.1"/>
    </source>
</evidence>
<evidence type="ECO:0000313" key="15">
    <source>
        <dbReference type="EMBL" id="QII11093.1"/>
    </source>
</evidence>
<evidence type="ECO:0000256" key="1">
    <source>
        <dbReference type="ARBA" id="ARBA00002319"/>
    </source>
</evidence>
<comment type="similarity">
    <text evidence="11">In the C-terminal section; belongs to the cytidylyltransferase family.</text>
</comment>
<dbReference type="EMBL" id="CP049055">
    <property type="protein sequence ID" value="QII11093.1"/>
    <property type="molecule type" value="Genomic_DNA"/>
</dbReference>
<dbReference type="GO" id="GO:0016773">
    <property type="term" value="F:phosphotransferase activity, alcohol group as acceptor"/>
    <property type="evidence" value="ECO:0007669"/>
    <property type="project" value="InterPro"/>
</dbReference>
<evidence type="ECO:0000256" key="4">
    <source>
        <dbReference type="ARBA" id="ARBA00022695"/>
    </source>
</evidence>
<keyword evidence="3 11" id="KW-0808">Transferase</keyword>
<dbReference type="Gene3D" id="3.40.50.620">
    <property type="entry name" value="HUPs"/>
    <property type="match status" value="1"/>
</dbReference>
<keyword evidence="17" id="KW-1185">Reference proteome</keyword>
<comment type="pathway">
    <text evidence="11">Nucleotide-sugar biosynthesis; ADP-L-glycero-beta-D-manno-heptose biosynthesis; ADP-L-glycero-beta-D-manno-heptose from D-glycero-beta-D-manno-heptose 7-phosphate: step 1/4.</text>
</comment>
<dbReference type="Proteomes" id="UP000221734">
    <property type="component" value="Chromosome Kuenenia_stuttgartiensis_MBR1"/>
</dbReference>
<dbReference type="EMBL" id="LT934425">
    <property type="protein sequence ID" value="SOH03335.1"/>
    <property type="molecule type" value="Genomic_DNA"/>
</dbReference>
<reference evidence="14" key="1">
    <citation type="journal article" date="2006" name="Nature">
        <title>Deciphering the evolution and metabolism of an anammox bacterium from a community genome.</title>
        <authorList>
            <person name="Strous M."/>
            <person name="Pelletier E."/>
            <person name="Mangenot S."/>
            <person name="Rattei T."/>
            <person name="Lehner A."/>
            <person name="Taylor M.W."/>
            <person name="Horn M."/>
            <person name="Daims H."/>
            <person name="Bartol-Mavel D."/>
            <person name="Wincker P."/>
            <person name="Barbe V."/>
            <person name="Fonknechten N."/>
            <person name="Vallenet D."/>
            <person name="Segurens B."/>
            <person name="Schenowitz-Truong C."/>
            <person name="Medigue C."/>
            <person name="Collingro A."/>
            <person name="Snel B."/>
            <person name="Dutilh B.E."/>
            <person name="OpDenCamp H.J.M."/>
            <person name="vanDerDrift C."/>
            <person name="Cirpus I."/>
            <person name="vanDePas-Schoonen K.T."/>
            <person name="Harhangi H.R."/>
            <person name="vanNiftrik L."/>
            <person name="Schmid M."/>
            <person name="Keltjens J."/>
            <person name="vanDeVossenberg J."/>
            <person name="Kartal B."/>
            <person name="Meier H."/>
            <person name="Frishman D."/>
            <person name="Huynen M.A."/>
            <person name="Mewes H."/>
            <person name="Weissenbach J."/>
            <person name="Jetten M.S.M."/>
            <person name="Wagner M."/>
            <person name="LePaslier D."/>
        </authorList>
    </citation>
    <scope>NUCLEOTIDE SEQUENCE</scope>
</reference>
<dbReference type="EC" id="2.7.1.167" evidence="11"/>
<dbReference type="SUPFAM" id="SSF52374">
    <property type="entry name" value="Nucleotidylyl transferase"/>
    <property type="match status" value="1"/>
</dbReference>
<dbReference type="InterPro" id="IPR014729">
    <property type="entry name" value="Rossmann-like_a/b/a_fold"/>
</dbReference>
<keyword evidence="5 11" id="KW-0547">Nucleotide-binding</keyword>
<sequence>MDKLFHIVSHLGSPKILVIGDLMLDKYVWGEVRRISQEAPIPVINVSSEDIRPGGAGSVIANLKMLGAQVLACGVIGDDSYGTILLQILKNMKCDVDGVIVDNSRPTTMKMRLMGHLQTAGKGIQQLLRVDYEKTHYISKEKEQQLNGYLSEKIKDCDTVLISDMNKGLLSDSLLKAIIHLCREHKKVVIADPKLSGDYSCYRGVTAVTPNRHETECATGIKITDSESLHRAAGKFVSDLELEYCVITIDREGMFLYHKKGEGRVFPTTPKAVYDVTGAGDMVLSMFGLVLGEGYSFEEATLLANIAAGIEVGKIGVVPVSKDEILNELASEGNQKSGKIKTVEMLENILKEHRRRNDKVVFTNGCFDILHVGHIEYLKFARKQGDLLVVGLNTDSSIKKLKGPNRPIVSQDERAKMLAALEDVSYVVLFDELTPMSIITSLKPEILVKGEDWKDAGVVGQEFVESYGGKVVLAPLVEGISTTNIVSRIINKHTRDELLQGVITQTH</sequence>
<evidence type="ECO:0000256" key="3">
    <source>
        <dbReference type="ARBA" id="ARBA00022679"/>
    </source>
</evidence>
<proteinExistence type="inferred from homology"/>
<evidence type="ECO:0000256" key="10">
    <source>
        <dbReference type="ARBA" id="ARBA00047428"/>
    </source>
</evidence>
<dbReference type="InterPro" id="IPR011913">
    <property type="entry name" value="RfaE_dom_I"/>
</dbReference>
<evidence type="ECO:0000256" key="6">
    <source>
        <dbReference type="ARBA" id="ARBA00022777"/>
    </source>
</evidence>
<evidence type="ECO:0000256" key="5">
    <source>
        <dbReference type="ARBA" id="ARBA00022741"/>
    </source>
</evidence>
<feature type="region of interest" description="Cytidylyltransferase" evidence="11">
    <location>
        <begin position="362"/>
        <end position="507"/>
    </location>
</feature>
<dbReference type="Proteomes" id="UP000501926">
    <property type="component" value="Chromosome"/>
</dbReference>
<dbReference type="AlphaFoldDB" id="Q1Q226"/>
<comment type="subunit">
    <text evidence="11">Homodimer.</text>
</comment>
<dbReference type="SUPFAM" id="SSF53613">
    <property type="entry name" value="Ribokinase-like"/>
    <property type="match status" value="1"/>
</dbReference>
<dbReference type="InterPro" id="IPR029056">
    <property type="entry name" value="Ribokinase-like"/>
</dbReference>
<protein>
    <recommendedName>
        <fullName evidence="11">Bifunctional protein HldE</fullName>
    </recommendedName>
    <domain>
        <recommendedName>
            <fullName evidence="11">D-beta-D-heptose 7-phosphate kinase</fullName>
            <ecNumber evidence="11">2.7.1.167</ecNumber>
        </recommendedName>
        <alternativeName>
            <fullName evidence="11">D-beta-D-heptose 7-phosphotransferase</fullName>
        </alternativeName>
        <alternativeName>
            <fullName evidence="11">D-glycero-beta-D-manno-heptose-7-phosphate kinase</fullName>
        </alternativeName>
    </domain>
    <domain>
        <recommendedName>
            <fullName evidence="11">D-beta-D-heptose 1-phosphate adenylyltransferase</fullName>
            <ecNumber evidence="11">2.7.7.70</ecNumber>
        </recommendedName>
        <alternativeName>
            <fullName evidence="11">D-glycero-beta-D-manno-heptose 1-phosphate adenylyltransferase</fullName>
        </alternativeName>
    </domain>
</protein>
<dbReference type="OrthoDB" id="9802794at2"/>
<reference evidence="15 18" key="5">
    <citation type="submission" date="2020-02" db="EMBL/GenBank/DDBJ databases">
        <title>Newly sequenced genome of strain CSTR1 showed variability in Candidatus Kuenenia stuttgartiensis genomes.</title>
        <authorList>
            <person name="Ding C."/>
            <person name="Adrian L."/>
        </authorList>
    </citation>
    <scope>NUCLEOTIDE SEQUENCE [LARGE SCALE GENOMIC DNA]</scope>
    <source>
        <strain evidence="15 18">CSTR1</strain>
    </source>
</reference>
<evidence type="ECO:0000313" key="18">
    <source>
        <dbReference type="Proteomes" id="UP000501926"/>
    </source>
</evidence>
<evidence type="ECO:0000256" key="2">
    <source>
        <dbReference type="ARBA" id="ARBA00003753"/>
    </source>
</evidence>
<dbReference type="GO" id="GO:0033785">
    <property type="term" value="F:heptose 7-phosphate kinase activity"/>
    <property type="evidence" value="ECO:0007669"/>
    <property type="project" value="UniProtKB-UniRule"/>
</dbReference>
<keyword evidence="6 11" id="KW-0418">Kinase</keyword>
<dbReference type="NCBIfam" id="TIGR00125">
    <property type="entry name" value="cyt_tran_rel"/>
    <property type="match status" value="1"/>
</dbReference>
<feature type="binding site" evidence="11">
    <location>
        <begin position="211"/>
        <end position="214"/>
    </location>
    <ligand>
        <name>ATP</name>
        <dbReference type="ChEBI" id="CHEBI:30616"/>
    </ligand>
</feature>
<accession>Q1Q226</accession>
<dbReference type="EMBL" id="CT573071">
    <property type="protein sequence ID" value="CAJ74062.1"/>
    <property type="molecule type" value="Genomic_DNA"/>
</dbReference>
<evidence type="ECO:0000256" key="9">
    <source>
        <dbReference type="ARBA" id="ARBA00023277"/>
    </source>
</evidence>
<dbReference type="PANTHER" id="PTHR46969">
    <property type="entry name" value="BIFUNCTIONAL PROTEIN HLDE"/>
    <property type="match status" value="1"/>
</dbReference>
<name>Q1Q226_KUEST</name>
<keyword evidence="9 11" id="KW-0119">Carbohydrate metabolism</keyword>
<evidence type="ECO:0000256" key="11">
    <source>
        <dbReference type="HAMAP-Rule" id="MF_01603"/>
    </source>
</evidence>
<reference evidence="14" key="2">
    <citation type="submission" date="2006-01" db="EMBL/GenBank/DDBJ databases">
        <authorList>
            <person name="Genoscope"/>
        </authorList>
    </citation>
    <scope>NUCLEOTIDE SEQUENCE</scope>
</reference>
<keyword evidence="4 11" id="KW-0548">Nucleotidyltransferase</keyword>
<dbReference type="NCBIfam" id="TIGR02199">
    <property type="entry name" value="rfaE_dom_II"/>
    <property type="match status" value="1"/>
</dbReference>
<keyword evidence="8 11" id="KW-0511">Multifunctional enzyme</keyword>
<comment type="similarity">
    <text evidence="11">In the N-terminal section; belongs to the carbohydrate kinase PfkB family.</text>
</comment>
<feature type="region of interest" description="Ribokinase" evidence="11">
    <location>
        <begin position="1"/>
        <end position="335"/>
    </location>
</feature>
<reference evidence="16" key="4">
    <citation type="submission" date="2017-10" db="EMBL/GenBank/DDBJ databases">
        <authorList>
            <person name="Banno H."/>
            <person name="Chua N.-H."/>
        </authorList>
    </citation>
    <scope>NUCLEOTIDE SEQUENCE [LARGE SCALE GENOMIC DNA]</scope>
    <source>
        <strain evidence="16">Kuenenia_mbr1_ru-nijmegen</strain>
    </source>
</reference>
<evidence type="ECO:0000313" key="17">
    <source>
        <dbReference type="Proteomes" id="UP000221734"/>
    </source>
</evidence>
<comment type="catalytic activity">
    <reaction evidence="11">
        <text>D-glycero-beta-D-manno-heptose 7-phosphate + ATP = D-glycero-beta-D-manno-heptose 1,7-bisphosphate + ADP + H(+)</text>
        <dbReference type="Rhea" id="RHEA:27473"/>
        <dbReference type="ChEBI" id="CHEBI:15378"/>
        <dbReference type="ChEBI" id="CHEBI:30616"/>
        <dbReference type="ChEBI" id="CHEBI:60204"/>
        <dbReference type="ChEBI" id="CHEBI:60208"/>
        <dbReference type="ChEBI" id="CHEBI:456216"/>
        <dbReference type="EC" id="2.7.1.167"/>
    </reaction>
</comment>
<gene>
    <name evidence="14" type="primary">rfaE</name>
    <name evidence="11 15" type="synonym">hldE</name>
    <name evidence="15" type="ORF">KsCSTR_17140</name>
    <name evidence="16" type="ORF">KSMBR1_0824</name>
    <name evidence="14" type="ORF">kuste3302</name>
</gene>
<dbReference type="RefSeq" id="WP_099324186.1">
    <property type="nucleotide sequence ID" value="NZ_CP049055.1"/>
</dbReference>
<feature type="domain" description="Cytidyltransferase-like" evidence="13">
    <location>
        <begin position="362"/>
        <end position="485"/>
    </location>
</feature>
<dbReference type="InterPro" id="IPR011611">
    <property type="entry name" value="PfkB_dom"/>
</dbReference>
<dbReference type="CDD" id="cd01172">
    <property type="entry name" value="RfaE_like"/>
    <property type="match status" value="1"/>
</dbReference>
<dbReference type="InterPro" id="IPR004821">
    <property type="entry name" value="Cyt_trans-like"/>
</dbReference>
<dbReference type="GO" id="GO:0005524">
    <property type="term" value="F:ATP binding"/>
    <property type="evidence" value="ECO:0007669"/>
    <property type="project" value="UniProtKB-UniRule"/>
</dbReference>
<evidence type="ECO:0000256" key="8">
    <source>
        <dbReference type="ARBA" id="ARBA00023268"/>
    </source>
</evidence>
<dbReference type="GO" id="GO:0005829">
    <property type="term" value="C:cytosol"/>
    <property type="evidence" value="ECO:0007669"/>
    <property type="project" value="TreeGrafter"/>
</dbReference>
<comment type="catalytic activity">
    <reaction evidence="10 11">
        <text>D-glycero-beta-D-manno-heptose 1-phosphate + ATP + H(+) = ADP-D-glycero-beta-D-manno-heptose + diphosphate</text>
        <dbReference type="Rhea" id="RHEA:27465"/>
        <dbReference type="ChEBI" id="CHEBI:15378"/>
        <dbReference type="ChEBI" id="CHEBI:30616"/>
        <dbReference type="ChEBI" id="CHEBI:33019"/>
        <dbReference type="ChEBI" id="CHEBI:59967"/>
        <dbReference type="ChEBI" id="CHEBI:61593"/>
        <dbReference type="EC" id="2.7.7.70"/>
    </reaction>
</comment>
<evidence type="ECO:0000259" key="12">
    <source>
        <dbReference type="Pfam" id="PF00294"/>
    </source>
</evidence>
<dbReference type="GO" id="GO:0097171">
    <property type="term" value="P:ADP-L-glycero-beta-D-manno-heptose biosynthetic process"/>
    <property type="evidence" value="ECO:0007669"/>
    <property type="project" value="UniProtKB-UniPathway"/>
</dbReference>
<dbReference type="Pfam" id="PF01467">
    <property type="entry name" value="CTP_transf_like"/>
    <property type="match status" value="1"/>
</dbReference>
<dbReference type="KEGG" id="kst:KSMBR1_0824"/>
<dbReference type="HAMAP" id="MF_01603">
    <property type="entry name" value="HldE"/>
    <property type="match status" value="1"/>
</dbReference>
<organism evidence="14">
    <name type="scientific">Kuenenia stuttgartiensis</name>
    <dbReference type="NCBI Taxonomy" id="174633"/>
    <lineage>
        <taxon>Bacteria</taxon>
        <taxon>Pseudomonadati</taxon>
        <taxon>Planctomycetota</taxon>
        <taxon>Candidatus Brocadiia</taxon>
        <taxon>Candidatus Brocadiales</taxon>
        <taxon>Candidatus Brocadiaceae</taxon>
        <taxon>Candidatus Kuenenia</taxon>
    </lineage>
</organism>
<dbReference type="UniPathway" id="UPA00356">
    <property type="reaction ID" value="UER00437"/>
</dbReference>
<dbReference type="GO" id="GO:0033786">
    <property type="term" value="F:heptose-1-phosphate adenylyltransferase activity"/>
    <property type="evidence" value="ECO:0007669"/>
    <property type="project" value="UniProtKB-UniRule"/>
</dbReference>
<comment type="function">
    <text evidence="2 11">Catalyzes the ADP transfer from ATP to D-glycero-beta-D-manno-heptose 1-phosphate, yielding ADP-D-glycero-beta-D-manno-heptose.</text>
</comment>
<dbReference type="EC" id="2.7.7.70" evidence="11"/>
<dbReference type="Gene3D" id="3.40.1190.20">
    <property type="match status" value="1"/>
</dbReference>
<evidence type="ECO:0000313" key="14">
    <source>
        <dbReference type="EMBL" id="CAJ74062.1"/>
    </source>
</evidence>
<dbReference type="InterPro" id="IPR023030">
    <property type="entry name" value="Bifunc_HldE"/>
</dbReference>
<dbReference type="Pfam" id="PF00294">
    <property type="entry name" value="PfkB"/>
    <property type="match status" value="1"/>
</dbReference>
<dbReference type="InterPro" id="IPR011914">
    <property type="entry name" value="RfaE_dom_II"/>
</dbReference>